<keyword evidence="3" id="KW-1185">Reference proteome</keyword>
<protein>
    <submittedName>
        <fullName evidence="2">Uncharacterized protein</fullName>
    </submittedName>
</protein>
<comment type="caution">
    <text evidence="2">The sequence shown here is derived from an EMBL/GenBank/DDBJ whole genome shotgun (WGS) entry which is preliminary data.</text>
</comment>
<dbReference type="EMBL" id="MU865411">
    <property type="protein sequence ID" value="KAK4223890.1"/>
    <property type="molecule type" value="Genomic_DNA"/>
</dbReference>
<feature type="compositionally biased region" description="Low complexity" evidence="1">
    <location>
        <begin position="1"/>
        <end position="17"/>
    </location>
</feature>
<dbReference type="AlphaFoldDB" id="A0AAN7BI81"/>
<organism evidence="2 3">
    <name type="scientific">Podospora fimiseda</name>
    <dbReference type="NCBI Taxonomy" id="252190"/>
    <lineage>
        <taxon>Eukaryota</taxon>
        <taxon>Fungi</taxon>
        <taxon>Dikarya</taxon>
        <taxon>Ascomycota</taxon>
        <taxon>Pezizomycotina</taxon>
        <taxon>Sordariomycetes</taxon>
        <taxon>Sordariomycetidae</taxon>
        <taxon>Sordariales</taxon>
        <taxon>Podosporaceae</taxon>
        <taxon>Podospora</taxon>
    </lineage>
</organism>
<sequence>MSGSSASYRSASESDNSNITENSSVDTHDDVNIDKRSEHDSSDEESDEDTRADWIKDSPDSDPDVEYEHPKNEALTKKGAQWTVLGQSEEQIRAIINDLKFSEELQNKDFRENPLVSEILARAGSAVLFRLAIRDRTIKEEDIGIDRCGLVFLKTTRPTKNDYSKDFVEVVRQIYLTHYQKERKADEDLAFAFKQFRGAYSSDDTTYNFVPGLRSLGKFVEKTPPFDEYLGVNIQGLKEVITRCKVPQRSLEKWVQLTSAAALDFKETKTTSQARFEALLKLKRLFRGWDDLAELKSLLIENHKKVAKDLMLHIRDFQRLLGHIITLETTIIYVLDNSTNWETENKLQ</sequence>
<evidence type="ECO:0000313" key="3">
    <source>
        <dbReference type="Proteomes" id="UP001301958"/>
    </source>
</evidence>
<dbReference type="Proteomes" id="UP001301958">
    <property type="component" value="Unassembled WGS sequence"/>
</dbReference>
<evidence type="ECO:0000313" key="2">
    <source>
        <dbReference type="EMBL" id="KAK4223890.1"/>
    </source>
</evidence>
<feature type="compositionally biased region" description="Basic and acidic residues" evidence="1">
    <location>
        <begin position="49"/>
        <end position="59"/>
    </location>
</feature>
<name>A0AAN7BI81_9PEZI</name>
<evidence type="ECO:0000256" key="1">
    <source>
        <dbReference type="SAM" id="MobiDB-lite"/>
    </source>
</evidence>
<feature type="compositionally biased region" description="Basic and acidic residues" evidence="1">
    <location>
        <begin position="66"/>
        <end position="76"/>
    </location>
</feature>
<reference evidence="2" key="1">
    <citation type="journal article" date="2023" name="Mol. Phylogenet. Evol.">
        <title>Genome-scale phylogeny and comparative genomics of the fungal order Sordariales.</title>
        <authorList>
            <person name="Hensen N."/>
            <person name="Bonometti L."/>
            <person name="Westerberg I."/>
            <person name="Brannstrom I.O."/>
            <person name="Guillou S."/>
            <person name="Cros-Aarteil S."/>
            <person name="Calhoun S."/>
            <person name="Haridas S."/>
            <person name="Kuo A."/>
            <person name="Mondo S."/>
            <person name="Pangilinan J."/>
            <person name="Riley R."/>
            <person name="LaButti K."/>
            <person name="Andreopoulos B."/>
            <person name="Lipzen A."/>
            <person name="Chen C."/>
            <person name="Yan M."/>
            <person name="Daum C."/>
            <person name="Ng V."/>
            <person name="Clum A."/>
            <person name="Steindorff A."/>
            <person name="Ohm R.A."/>
            <person name="Martin F."/>
            <person name="Silar P."/>
            <person name="Natvig D.O."/>
            <person name="Lalanne C."/>
            <person name="Gautier V."/>
            <person name="Ament-Velasquez S.L."/>
            <person name="Kruys A."/>
            <person name="Hutchinson M.I."/>
            <person name="Powell A.J."/>
            <person name="Barry K."/>
            <person name="Miller A.N."/>
            <person name="Grigoriev I.V."/>
            <person name="Debuchy R."/>
            <person name="Gladieux P."/>
            <person name="Hiltunen Thoren M."/>
            <person name="Johannesson H."/>
        </authorList>
    </citation>
    <scope>NUCLEOTIDE SEQUENCE</scope>
    <source>
        <strain evidence="2">CBS 990.96</strain>
    </source>
</reference>
<proteinExistence type="predicted"/>
<reference evidence="2" key="2">
    <citation type="submission" date="2023-05" db="EMBL/GenBank/DDBJ databases">
        <authorList>
            <consortium name="Lawrence Berkeley National Laboratory"/>
            <person name="Steindorff A."/>
            <person name="Hensen N."/>
            <person name="Bonometti L."/>
            <person name="Westerberg I."/>
            <person name="Brannstrom I.O."/>
            <person name="Guillou S."/>
            <person name="Cros-Aarteil S."/>
            <person name="Calhoun S."/>
            <person name="Haridas S."/>
            <person name="Kuo A."/>
            <person name="Mondo S."/>
            <person name="Pangilinan J."/>
            <person name="Riley R."/>
            <person name="Labutti K."/>
            <person name="Andreopoulos B."/>
            <person name="Lipzen A."/>
            <person name="Chen C."/>
            <person name="Yanf M."/>
            <person name="Daum C."/>
            <person name="Ng V."/>
            <person name="Clum A."/>
            <person name="Ohm R."/>
            <person name="Martin F."/>
            <person name="Silar P."/>
            <person name="Natvig D."/>
            <person name="Lalanne C."/>
            <person name="Gautier V."/>
            <person name="Ament-Velasquez S.L."/>
            <person name="Kruys A."/>
            <person name="Hutchinson M.I."/>
            <person name="Powell A.J."/>
            <person name="Barry K."/>
            <person name="Miller A.N."/>
            <person name="Grigoriev I.V."/>
            <person name="Debuchy R."/>
            <person name="Gladieux P."/>
            <person name="Thoren M.H."/>
            <person name="Johannesson H."/>
        </authorList>
    </citation>
    <scope>NUCLEOTIDE SEQUENCE</scope>
    <source>
        <strain evidence="2">CBS 990.96</strain>
    </source>
</reference>
<gene>
    <name evidence="2" type="ORF">QBC38DRAFT_486772</name>
</gene>
<accession>A0AAN7BI81</accession>
<feature type="compositionally biased region" description="Basic and acidic residues" evidence="1">
    <location>
        <begin position="26"/>
        <end position="40"/>
    </location>
</feature>
<feature type="region of interest" description="Disordered" evidence="1">
    <location>
        <begin position="1"/>
        <end position="76"/>
    </location>
</feature>